<evidence type="ECO:0000313" key="2">
    <source>
        <dbReference type="EMBL" id="MBC4017243.1"/>
    </source>
</evidence>
<evidence type="ECO:0000313" key="3">
    <source>
        <dbReference type="Proteomes" id="UP000600101"/>
    </source>
</evidence>
<sequence length="130" mass="13897">MAQPEESAEPQQLRLDAVQCPHCDQVTMPNLLADRSAVCSCPAERALPLDLLRGTPWDGMPTTAPAPVDDGSFIPGALPETRKPTGEERHRPATGREAAPPQLPEDHGQFGRDVATEAFAPLASPPGRKD</sequence>
<feature type="region of interest" description="Disordered" evidence="1">
    <location>
        <begin position="53"/>
        <end position="130"/>
    </location>
</feature>
<dbReference type="EMBL" id="JACOMF010000025">
    <property type="protein sequence ID" value="MBC4017243.1"/>
    <property type="molecule type" value="Genomic_DNA"/>
</dbReference>
<protein>
    <submittedName>
        <fullName evidence="2">Uncharacterized protein</fullName>
    </submittedName>
</protein>
<keyword evidence="3" id="KW-1185">Reference proteome</keyword>
<dbReference type="AlphaFoldDB" id="A0A9X0R1S9"/>
<dbReference type="RefSeq" id="WP_186772002.1">
    <property type="nucleotide sequence ID" value="NZ_JACOMF010000025.1"/>
</dbReference>
<gene>
    <name evidence="2" type="ORF">H7965_18195</name>
</gene>
<reference evidence="2" key="1">
    <citation type="submission" date="2020-08" db="EMBL/GenBank/DDBJ databases">
        <authorList>
            <person name="Hu Y."/>
            <person name="Nguyen S.V."/>
            <person name="Li F."/>
            <person name="Fanning S."/>
        </authorList>
    </citation>
    <scope>NUCLEOTIDE SEQUENCE</scope>
    <source>
        <strain evidence="2">SYSU D8009</strain>
    </source>
</reference>
<evidence type="ECO:0000256" key="1">
    <source>
        <dbReference type="SAM" id="MobiDB-lite"/>
    </source>
</evidence>
<proteinExistence type="predicted"/>
<dbReference type="Proteomes" id="UP000600101">
    <property type="component" value="Unassembled WGS sequence"/>
</dbReference>
<accession>A0A9X0R1S9</accession>
<organism evidence="2 3">
    <name type="scientific">Siccirubricoccus deserti</name>
    <dbReference type="NCBI Taxonomy" id="2013562"/>
    <lineage>
        <taxon>Bacteria</taxon>
        <taxon>Pseudomonadati</taxon>
        <taxon>Pseudomonadota</taxon>
        <taxon>Alphaproteobacteria</taxon>
        <taxon>Acetobacterales</taxon>
        <taxon>Roseomonadaceae</taxon>
        <taxon>Siccirubricoccus</taxon>
    </lineage>
</organism>
<feature type="compositionally biased region" description="Basic and acidic residues" evidence="1">
    <location>
        <begin position="80"/>
        <end position="91"/>
    </location>
</feature>
<name>A0A9X0R1S9_9PROT</name>
<comment type="caution">
    <text evidence="2">The sequence shown here is derived from an EMBL/GenBank/DDBJ whole genome shotgun (WGS) entry which is preliminary data.</text>
</comment>